<gene>
    <name evidence="13" type="ordered locus">Lcho_2566</name>
</gene>
<keyword evidence="14" id="KW-1185">Reference proteome</keyword>
<dbReference type="CDD" id="cd00342">
    <property type="entry name" value="gram_neg_porins"/>
    <property type="match status" value="1"/>
</dbReference>
<feature type="chain" id="PRO_5002773065" evidence="11">
    <location>
        <begin position="21"/>
        <end position="307"/>
    </location>
</feature>
<keyword evidence="5" id="KW-0812">Transmembrane</keyword>
<keyword evidence="6 11" id="KW-0732">Signal</keyword>
<evidence type="ECO:0000256" key="5">
    <source>
        <dbReference type="ARBA" id="ARBA00022692"/>
    </source>
</evidence>
<dbReference type="STRING" id="395495.Lcho_2566"/>
<evidence type="ECO:0000256" key="11">
    <source>
        <dbReference type="SAM" id="SignalP"/>
    </source>
</evidence>
<evidence type="ECO:0000256" key="8">
    <source>
        <dbReference type="ARBA" id="ARBA00023114"/>
    </source>
</evidence>
<evidence type="ECO:0000259" key="12">
    <source>
        <dbReference type="Pfam" id="PF13609"/>
    </source>
</evidence>
<protein>
    <submittedName>
        <fullName evidence="13">Porin Gram-negative type</fullName>
    </submittedName>
</protein>
<name>B1Y6J5_LEPCP</name>
<evidence type="ECO:0000313" key="14">
    <source>
        <dbReference type="Proteomes" id="UP000001693"/>
    </source>
</evidence>
<dbReference type="RefSeq" id="WP_012347587.1">
    <property type="nucleotide sequence ID" value="NC_010524.1"/>
</dbReference>
<dbReference type="InterPro" id="IPR023614">
    <property type="entry name" value="Porin_dom_sf"/>
</dbReference>
<evidence type="ECO:0000256" key="6">
    <source>
        <dbReference type="ARBA" id="ARBA00022729"/>
    </source>
</evidence>
<dbReference type="GO" id="GO:0046930">
    <property type="term" value="C:pore complex"/>
    <property type="evidence" value="ECO:0007669"/>
    <property type="project" value="UniProtKB-KW"/>
</dbReference>
<keyword evidence="3" id="KW-0813">Transport</keyword>
<dbReference type="InterPro" id="IPR033900">
    <property type="entry name" value="Gram_neg_porin_domain"/>
</dbReference>
<dbReference type="eggNOG" id="COG3203">
    <property type="taxonomic scope" value="Bacteria"/>
</dbReference>
<proteinExistence type="predicted"/>
<dbReference type="HOGENOM" id="CLU_796433_0_0_4"/>
<dbReference type="KEGG" id="lch:Lcho_2566"/>
<evidence type="ECO:0000256" key="7">
    <source>
        <dbReference type="ARBA" id="ARBA00023065"/>
    </source>
</evidence>
<evidence type="ECO:0000256" key="10">
    <source>
        <dbReference type="ARBA" id="ARBA00023237"/>
    </source>
</evidence>
<evidence type="ECO:0000256" key="2">
    <source>
        <dbReference type="ARBA" id="ARBA00011233"/>
    </source>
</evidence>
<evidence type="ECO:0000256" key="9">
    <source>
        <dbReference type="ARBA" id="ARBA00023136"/>
    </source>
</evidence>
<dbReference type="EMBL" id="CP001013">
    <property type="protein sequence ID" value="ACB34831.1"/>
    <property type="molecule type" value="Genomic_DNA"/>
</dbReference>
<keyword evidence="8" id="KW-0626">Porin</keyword>
<dbReference type="PANTHER" id="PTHR34501">
    <property type="entry name" value="PROTEIN YDDL-RELATED"/>
    <property type="match status" value="1"/>
</dbReference>
<dbReference type="GO" id="GO:0006811">
    <property type="term" value="P:monoatomic ion transport"/>
    <property type="evidence" value="ECO:0007669"/>
    <property type="project" value="UniProtKB-KW"/>
</dbReference>
<feature type="domain" description="Porin" evidence="12">
    <location>
        <begin position="9"/>
        <end position="289"/>
    </location>
</feature>
<comment type="subcellular location">
    <subcellularLocation>
        <location evidence="1">Cell outer membrane</location>
        <topology evidence="1">Multi-pass membrane protein</topology>
    </subcellularLocation>
</comment>
<dbReference type="Gene3D" id="2.40.160.10">
    <property type="entry name" value="Porin"/>
    <property type="match status" value="1"/>
</dbReference>
<evidence type="ECO:0000313" key="13">
    <source>
        <dbReference type="EMBL" id="ACB34831.1"/>
    </source>
</evidence>
<dbReference type="GO" id="GO:0009279">
    <property type="term" value="C:cell outer membrane"/>
    <property type="evidence" value="ECO:0007669"/>
    <property type="project" value="UniProtKB-SubCell"/>
</dbReference>
<keyword evidence="4" id="KW-1134">Transmembrane beta strand</keyword>
<dbReference type="Pfam" id="PF13609">
    <property type="entry name" value="Porin_4"/>
    <property type="match status" value="1"/>
</dbReference>
<sequence precursor="true">MNKSLITFAILAAAAGTAAAQSNVTVYGKIDLGVRKAVGATNSEMATGSDGRLGFKGTEDLGGGNRAFFDLQHRFFPNTGAQDGAQFWKGLSQVGIGGAFGQVSFGRQYIAAFSMIQDKIDPFGGDTVAQLRDVGFRVGGITKVRIDSSIRYDYSTNGLNLAVSSAESTPNGGSDRPFSVGANYKVGGLFVGAGYEDPAGANDRIVHVGAAYTMGAATVSAGYAKGDTNANVTAKGFMVGLNWALGPGELKAAAGTQKQGSTTTAQKVGLGYHYALSKRTTIYTDVGHDSKAVANKTGYDLGVKHTF</sequence>
<dbReference type="PANTHER" id="PTHR34501:SF9">
    <property type="entry name" value="MAJOR OUTER MEMBRANE PROTEIN P.IA"/>
    <property type="match status" value="1"/>
</dbReference>
<evidence type="ECO:0000256" key="1">
    <source>
        <dbReference type="ARBA" id="ARBA00004571"/>
    </source>
</evidence>
<evidence type="ECO:0000256" key="3">
    <source>
        <dbReference type="ARBA" id="ARBA00022448"/>
    </source>
</evidence>
<dbReference type="OrthoDB" id="5289162at2"/>
<reference evidence="13 14" key="1">
    <citation type="submission" date="2008-03" db="EMBL/GenBank/DDBJ databases">
        <title>Complete sequence of Leptothrix cholodnii SP-6.</title>
        <authorList>
            <consortium name="US DOE Joint Genome Institute"/>
            <person name="Copeland A."/>
            <person name="Lucas S."/>
            <person name="Lapidus A."/>
            <person name="Glavina del Rio T."/>
            <person name="Dalin E."/>
            <person name="Tice H."/>
            <person name="Bruce D."/>
            <person name="Goodwin L."/>
            <person name="Pitluck S."/>
            <person name="Chertkov O."/>
            <person name="Brettin T."/>
            <person name="Detter J.C."/>
            <person name="Han C."/>
            <person name="Kuske C.R."/>
            <person name="Schmutz J."/>
            <person name="Larimer F."/>
            <person name="Land M."/>
            <person name="Hauser L."/>
            <person name="Kyrpides N."/>
            <person name="Lykidis A."/>
            <person name="Emerson D."/>
            <person name="Richardson P."/>
        </authorList>
    </citation>
    <scope>NUCLEOTIDE SEQUENCE [LARGE SCALE GENOMIC DNA]</scope>
    <source>
        <strain evidence="14">ATCC 51168 / LMG 8142 / SP-6</strain>
    </source>
</reference>
<feature type="signal peptide" evidence="11">
    <location>
        <begin position="1"/>
        <end position="20"/>
    </location>
</feature>
<comment type="subunit">
    <text evidence="2">Homotrimer.</text>
</comment>
<keyword evidence="7" id="KW-0406">Ion transport</keyword>
<dbReference type="InterPro" id="IPR050298">
    <property type="entry name" value="Gram-neg_bact_OMP"/>
</dbReference>
<dbReference type="GO" id="GO:0015288">
    <property type="term" value="F:porin activity"/>
    <property type="evidence" value="ECO:0007669"/>
    <property type="project" value="UniProtKB-KW"/>
</dbReference>
<accession>B1Y6J5</accession>
<keyword evidence="10" id="KW-0998">Cell outer membrane</keyword>
<evidence type="ECO:0000256" key="4">
    <source>
        <dbReference type="ARBA" id="ARBA00022452"/>
    </source>
</evidence>
<keyword evidence="9" id="KW-0472">Membrane</keyword>
<dbReference type="AlphaFoldDB" id="B1Y6J5"/>
<organism evidence="13 14">
    <name type="scientific">Leptothrix cholodnii (strain ATCC 51168 / LMG 8142 / SP-6)</name>
    <name type="common">Leptothrix discophora (strain SP-6)</name>
    <dbReference type="NCBI Taxonomy" id="395495"/>
    <lineage>
        <taxon>Bacteria</taxon>
        <taxon>Pseudomonadati</taxon>
        <taxon>Pseudomonadota</taxon>
        <taxon>Betaproteobacteria</taxon>
        <taxon>Burkholderiales</taxon>
        <taxon>Sphaerotilaceae</taxon>
        <taxon>Leptothrix</taxon>
    </lineage>
</organism>
<dbReference type="SUPFAM" id="SSF56935">
    <property type="entry name" value="Porins"/>
    <property type="match status" value="1"/>
</dbReference>
<dbReference type="Proteomes" id="UP000001693">
    <property type="component" value="Chromosome"/>
</dbReference>